<name>A0A7S1WJ71_ALECA</name>
<dbReference type="PANTHER" id="PTHR48049:SF132">
    <property type="entry name" value="GLYCOSYLTRANSFERASE"/>
    <property type="match status" value="1"/>
</dbReference>
<organism evidence="4">
    <name type="scientific">Alexandrium catenella</name>
    <name type="common">Red tide dinoflagellate</name>
    <name type="synonym">Gonyaulax catenella</name>
    <dbReference type="NCBI Taxonomy" id="2925"/>
    <lineage>
        <taxon>Eukaryota</taxon>
        <taxon>Sar</taxon>
        <taxon>Alveolata</taxon>
        <taxon>Dinophyceae</taxon>
        <taxon>Gonyaulacales</taxon>
        <taxon>Pyrocystaceae</taxon>
        <taxon>Alexandrium</taxon>
    </lineage>
</organism>
<dbReference type="InterPro" id="IPR035595">
    <property type="entry name" value="UDP_glycos_trans_CS"/>
</dbReference>
<accession>A0A7S1WJ71</accession>
<evidence type="ECO:0000256" key="1">
    <source>
        <dbReference type="ARBA" id="ARBA00022679"/>
    </source>
</evidence>
<dbReference type="Pfam" id="PF00201">
    <property type="entry name" value="UDPGT"/>
    <property type="match status" value="1"/>
</dbReference>
<dbReference type="PROSITE" id="PS00375">
    <property type="entry name" value="UDPGT"/>
    <property type="match status" value="1"/>
</dbReference>
<dbReference type="InterPro" id="IPR050481">
    <property type="entry name" value="UDP-glycosyltransf_plant"/>
</dbReference>
<dbReference type="SUPFAM" id="SSF53756">
    <property type="entry name" value="UDP-Glycosyltransferase/glycogen phosphorylase"/>
    <property type="match status" value="1"/>
</dbReference>
<evidence type="ECO:0000256" key="2">
    <source>
        <dbReference type="RuleBase" id="RU003718"/>
    </source>
</evidence>
<protein>
    <recommendedName>
        <fullName evidence="5">UDP-glycosyltransferases domain-containing protein</fullName>
    </recommendedName>
</protein>
<keyword evidence="1 2" id="KW-0808">Transferase</keyword>
<dbReference type="EMBL" id="HBGE01080808">
    <property type="protein sequence ID" value="CAD9171450.1"/>
    <property type="molecule type" value="Transcribed_RNA"/>
</dbReference>
<dbReference type="InterPro" id="IPR002213">
    <property type="entry name" value="UDP_glucos_trans"/>
</dbReference>
<comment type="similarity">
    <text evidence="2">Belongs to the UDP-glycosyltransferase family.</text>
</comment>
<gene>
    <name evidence="4" type="ORF">ACAT0790_LOCUS48219</name>
</gene>
<evidence type="ECO:0000256" key="3">
    <source>
        <dbReference type="SAM" id="MobiDB-lite"/>
    </source>
</evidence>
<evidence type="ECO:0008006" key="5">
    <source>
        <dbReference type="Google" id="ProtNLM"/>
    </source>
</evidence>
<proteinExistence type="inferred from homology"/>
<sequence>MAKSIDAAACTAQAAFPHLLGHAASLGGKGLDKRPPSPDGASTAAESATQPEYIRTYRAVRRLSVACISVPEGGHLVPTAQVAKALARRGHRAHLVSIAGVAGKVAKGCADAGCSFVGLAEGVGLADSGSCEAADLSDRGMMVTMFQYYSDEMKGPLRDFLAAERPDMVVADFTTPCAWEVADELGIPVLLNVPGPLALFKDLSWTMMATMYVRLRRAVGRSEAELTMALFGKIDMLLKSRICLFHTFFGLEPAQRVPPNYIITGSTAPRSAGGSSETSDPAFNDWLAWVRAEGLKVVYVTMGSMQILLDFQVRALYEGLAEIPGCAVAWSLKSQQQAYLPNGGAGLPKKFHVQQWLPQGEALQLPEVALVITHCGFGGMNEAIAAGKPIVATPFRADQPVNAGIVKERGVAEVLHTKTLSKESVRDAVSRVMADESYARCAKELQASLGKTGGAEACVEAVERFAEQGCEELVAPPGARPALAPRTPGRAARPLALGLACLAVGLAAARLASRR</sequence>
<evidence type="ECO:0000313" key="4">
    <source>
        <dbReference type="EMBL" id="CAD9171450.1"/>
    </source>
</evidence>
<dbReference type="AlphaFoldDB" id="A0A7S1WJ71"/>
<keyword evidence="2" id="KW-0328">Glycosyltransferase</keyword>
<dbReference type="PANTHER" id="PTHR48049">
    <property type="entry name" value="GLYCOSYLTRANSFERASE"/>
    <property type="match status" value="1"/>
</dbReference>
<dbReference type="GO" id="GO:0035251">
    <property type="term" value="F:UDP-glucosyltransferase activity"/>
    <property type="evidence" value="ECO:0007669"/>
    <property type="project" value="InterPro"/>
</dbReference>
<feature type="region of interest" description="Disordered" evidence="3">
    <location>
        <begin position="27"/>
        <end position="48"/>
    </location>
</feature>
<dbReference type="Gene3D" id="3.40.50.2000">
    <property type="entry name" value="Glycogen Phosphorylase B"/>
    <property type="match status" value="2"/>
</dbReference>
<dbReference type="CDD" id="cd03784">
    <property type="entry name" value="GT1_Gtf-like"/>
    <property type="match status" value="1"/>
</dbReference>
<reference evidence="4" key="1">
    <citation type="submission" date="2021-01" db="EMBL/GenBank/DDBJ databases">
        <authorList>
            <person name="Corre E."/>
            <person name="Pelletier E."/>
            <person name="Niang G."/>
            <person name="Scheremetjew M."/>
            <person name="Finn R."/>
            <person name="Kale V."/>
            <person name="Holt S."/>
            <person name="Cochrane G."/>
            <person name="Meng A."/>
            <person name="Brown T."/>
            <person name="Cohen L."/>
        </authorList>
    </citation>
    <scope>NUCLEOTIDE SEQUENCE</scope>
    <source>
        <strain evidence="4">OF101</strain>
    </source>
</reference>